<reference evidence="3 4" key="1">
    <citation type="submission" date="2020-10" db="EMBL/GenBank/DDBJ databases">
        <title>Plant Genome Project.</title>
        <authorList>
            <person name="Zhang R.-G."/>
        </authorList>
    </citation>
    <scope>NUCLEOTIDE SEQUENCE [LARGE SCALE GENOMIC DNA]</scope>
    <source>
        <strain evidence="3">FAFU-HL-1</strain>
        <tissue evidence="3">Leaf</tissue>
    </source>
</reference>
<comment type="caution">
    <text evidence="3">The sequence shown here is derived from an EMBL/GenBank/DDBJ whole genome shotgun (WGS) entry which is preliminary data.</text>
</comment>
<dbReference type="OrthoDB" id="1718923at2759"/>
<feature type="transmembrane region" description="Helical" evidence="1">
    <location>
        <begin position="635"/>
        <end position="658"/>
    </location>
</feature>
<protein>
    <recommendedName>
        <fullName evidence="2">cDENN domain-containing protein</fullName>
    </recommendedName>
</protein>
<dbReference type="InterPro" id="IPR043153">
    <property type="entry name" value="DENN_C"/>
</dbReference>
<feature type="transmembrane region" description="Helical" evidence="1">
    <location>
        <begin position="432"/>
        <end position="449"/>
    </location>
</feature>
<feature type="transmembrane region" description="Helical" evidence="1">
    <location>
        <begin position="280"/>
        <end position="301"/>
    </location>
</feature>
<feature type="domain" description="cDENN" evidence="2">
    <location>
        <begin position="325"/>
        <end position="509"/>
    </location>
</feature>
<dbReference type="SMART" id="SM00799">
    <property type="entry name" value="DENN"/>
    <property type="match status" value="1"/>
</dbReference>
<evidence type="ECO:0000313" key="3">
    <source>
        <dbReference type="EMBL" id="KAF9667638.1"/>
    </source>
</evidence>
<gene>
    <name evidence="3" type="ORF">SADUNF_Sadunf15G0044600</name>
</gene>
<proteinExistence type="predicted"/>
<keyword evidence="4" id="KW-1185">Reference proteome</keyword>
<evidence type="ECO:0000256" key="1">
    <source>
        <dbReference type="SAM" id="Phobius"/>
    </source>
</evidence>
<organism evidence="3 4">
    <name type="scientific">Salix dunnii</name>
    <dbReference type="NCBI Taxonomy" id="1413687"/>
    <lineage>
        <taxon>Eukaryota</taxon>
        <taxon>Viridiplantae</taxon>
        <taxon>Streptophyta</taxon>
        <taxon>Embryophyta</taxon>
        <taxon>Tracheophyta</taxon>
        <taxon>Spermatophyta</taxon>
        <taxon>Magnoliopsida</taxon>
        <taxon>eudicotyledons</taxon>
        <taxon>Gunneridae</taxon>
        <taxon>Pentapetalae</taxon>
        <taxon>rosids</taxon>
        <taxon>fabids</taxon>
        <taxon>Malpighiales</taxon>
        <taxon>Salicaceae</taxon>
        <taxon>Saliceae</taxon>
        <taxon>Salix</taxon>
    </lineage>
</organism>
<dbReference type="AlphaFoldDB" id="A0A835JF59"/>
<evidence type="ECO:0000313" key="4">
    <source>
        <dbReference type="Proteomes" id="UP000657918"/>
    </source>
</evidence>
<feature type="transmembrane region" description="Helical" evidence="1">
    <location>
        <begin position="113"/>
        <end position="138"/>
    </location>
</feature>
<keyword evidence="1" id="KW-0472">Membrane</keyword>
<keyword evidence="1" id="KW-1133">Transmembrane helix</keyword>
<accession>A0A835JF59</accession>
<name>A0A835JF59_9ROSI</name>
<feature type="transmembrane region" description="Helical" evidence="1">
    <location>
        <begin position="456"/>
        <end position="478"/>
    </location>
</feature>
<dbReference type="Proteomes" id="UP000657918">
    <property type="component" value="Unassembled WGS sequence"/>
</dbReference>
<sequence>MTSPVRQLLHIIFKWLKDQINKGLRIKGKWMWVSVNAPKPIPDKSMLFKGIMASKLQITRKKATPPRGHSSRMSGDVAIRLSWMLTQLLPVDMSDDVDMCRADMMWQVNYHSVLAMISLWMGLPLLGVASLLICGLWTDMADFSVVGLPLWLAKAPLLENWSVNSALNNTTFFLCVLPAGVEFTRRDSIRMILTLFQKFAPLFDRSLKNGIPLCPFHFINGVSSIKISASHYGMLYHTWSPMCLCLLLERTWSCLPLRIACFPWRLYSKMDSPMLRSANYSALVTTQLILVALHVVGLGLIDTDAWHMIETITEKNNIGYKQIVRIGRSWVQSMFSGDPSRAKAFGRARKGTSDGTSDNKILLLLGRRNFKPMFAYLEAIVVSLLPYIVLPEERTSQLLEELKGHDAQVSFQSMVQYLDVDNLLKLLTVSEVGYSLFTLALEAICHLIYPFRCSLIFFFMFVVLRHVYIPLLFSSGVYRVDPPTPYMMGIHSSVDTPCSRWCKADIQSLCIFFYKTALKLPWLLGLLGERGIGYDENNYNRHDKLQDAIGRGQNTISILPSSLVEPQFLTISDPYIEILGSDTKITYDRFLSSIRSKEQEERREQILATTSGAFVYRNSPSVQVGKDSLSPMERLASFLLSLISPIFLGLEWVLLLLFSLDGRKSLAYNGTCSKELCILIDVLFTGFAALIESNAERIGGNGFIDGWHCELTDEQFVAVKELVCRRCIMAFF</sequence>
<keyword evidence="1" id="KW-0812">Transmembrane</keyword>
<evidence type="ECO:0000259" key="2">
    <source>
        <dbReference type="SMART" id="SM00799"/>
    </source>
</evidence>
<dbReference type="EMBL" id="JADGMS010000015">
    <property type="protein sequence ID" value="KAF9667638.1"/>
    <property type="molecule type" value="Genomic_DNA"/>
</dbReference>
<dbReference type="Gene3D" id="3.40.50.11500">
    <property type="match status" value="1"/>
</dbReference>
<dbReference type="InterPro" id="IPR001194">
    <property type="entry name" value="cDENN_dom"/>
</dbReference>